<dbReference type="EMBL" id="JBHSIT010000012">
    <property type="protein sequence ID" value="MFC4912414.1"/>
    <property type="molecule type" value="Genomic_DNA"/>
</dbReference>
<proteinExistence type="predicted"/>
<gene>
    <name evidence="3" type="ORF">ACFPCY_34295</name>
</gene>
<evidence type="ECO:0000313" key="4">
    <source>
        <dbReference type="Proteomes" id="UP001595872"/>
    </source>
</evidence>
<evidence type="ECO:0000256" key="2">
    <source>
        <dbReference type="SAM" id="SignalP"/>
    </source>
</evidence>
<dbReference type="Proteomes" id="UP001595872">
    <property type="component" value="Unassembled WGS sequence"/>
</dbReference>
<reference evidence="4" key="1">
    <citation type="journal article" date="2019" name="Int. J. Syst. Evol. Microbiol.">
        <title>The Global Catalogue of Microorganisms (GCM) 10K type strain sequencing project: providing services to taxonomists for standard genome sequencing and annotation.</title>
        <authorList>
            <consortium name="The Broad Institute Genomics Platform"/>
            <consortium name="The Broad Institute Genome Sequencing Center for Infectious Disease"/>
            <person name="Wu L."/>
            <person name="Ma J."/>
        </authorList>
    </citation>
    <scope>NUCLEOTIDE SEQUENCE [LARGE SCALE GENOMIC DNA]</scope>
    <source>
        <strain evidence="4">KLKA75</strain>
    </source>
</reference>
<keyword evidence="2" id="KW-0732">Signal</keyword>
<dbReference type="RefSeq" id="WP_378262299.1">
    <property type="nucleotide sequence ID" value="NZ_JBHSIT010000012.1"/>
</dbReference>
<sequence length="249" mass="24995">MRYGTATKRLTRAVTLAAVGGLLAASPALAATRHAPRGAAGAAGREGTAFGLALNGPIPLAPKPAVASKSGMRHTALLDEEHTKFLKAAVLDVAASPTQSQASVTKLRVTEVGLAADAVRAHCSGGTGSTELVDAMVGGKRLPVSPPPNTTIPVDLPQMGRVALILNKQERVPNGVRVTAIELTTPLGKLGTEDVRVSSATCMPGVNAPSGKGADKVPNGDGGGEAPSGKGAAEAPRPKPVRHDLAVTG</sequence>
<keyword evidence="4" id="KW-1185">Reference proteome</keyword>
<feature type="chain" id="PRO_5045535081" evidence="2">
    <location>
        <begin position="31"/>
        <end position="249"/>
    </location>
</feature>
<evidence type="ECO:0000256" key="1">
    <source>
        <dbReference type="SAM" id="MobiDB-lite"/>
    </source>
</evidence>
<name>A0ABV9U8C1_9ACTN</name>
<protein>
    <submittedName>
        <fullName evidence="3">Choice-of-anchor P family protein</fullName>
    </submittedName>
</protein>
<dbReference type="NCBIfam" id="NF040603">
    <property type="entry name" value="choice_anch_P"/>
    <property type="match status" value="1"/>
</dbReference>
<evidence type="ECO:0000313" key="3">
    <source>
        <dbReference type="EMBL" id="MFC4912414.1"/>
    </source>
</evidence>
<accession>A0ABV9U8C1</accession>
<feature type="signal peptide" evidence="2">
    <location>
        <begin position="1"/>
        <end position="30"/>
    </location>
</feature>
<comment type="caution">
    <text evidence="3">The sequence shown here is derived from an EMBL/GenBank/DDBJ whole genome shotgun (WGS) entry which is preliminary data.</text>
</comment>
<feature type="region of interest" description="Disordered" evidence="1">
    <location>
        <begin position="202"/>
        <end position="249"/>
    </location>
</feature>
<organism evidence="3 4">
    <name type="scientific">Actinomadura gamaensis</name>
    <dbReference type="NCBI Taxonomy" id="1763541"/>
    <lineage>
        <taxon>Bacteria</taxon>
        <taxon>Bacillati</taxon>
        <taxon>Actinomycetota</taxon>
        <taxon>Actinomycetes</taxon>
        <taxon>Streptosporangiales</taxon>
        <taxon>Thermomonosporaceae</taxon>
        <taxon>Actinomadura</taxon>
    </lineage>
</organism>